<accession>A0AAD8YM12</accession>
<comment type="caution">
    <text evidence="2">The sequence shown here is derived from an EMBL/GenBank/DDBJ whole genome shotgun (WGS) entry which is preliminary data.</text>
</comment>
<dbReference type="AlphaFoldDB" id="A0AAD8YM12"/>
<feature type="region of interest" description="Disordered" evidence="1">
    <location>
        <begin position="1"/>
        <end position="27"/>
    </location>
</feature>
<dbReference type="EMBL" id="JATAAI010000002">
    <property type="protein sequence ID" value="KAK1747979.1"/>
    <property type="molecule type" value="Genomic_DNA"/>
</dbReference>
<proteinExistence type="predicted"/>
<feature type="compositionally biased region" description="Polar residues" evidence="1">
    <location>
        <begin position="7"/>
        <end position="24"/>
    </location>
</feature>
<dbReference type="Proteomes" id="UP001224775">
    <property type="component" value="Unassembled WGS sequence"/>
</dbReference>
<sequence length="411" mass="46514">MSRATRRNNSSVTNPALSPVSSQSAAAAEAETIRRLRREVLGLTLAVDTLKKNSNEWKFLNSKLEVAREELDAVLEDDQLFRSISSSGSDKKASFTTRSIPEEQCNELLHMIPTPPLTPTTPIDSKIVEQLEEKLSQQVKYSLEWFKTKRRIDAETKKCESVTVNGSPNKKYMRSSSTGSILTPIRREKLKKLPSTGASVSETHRPTVMTSIRDSQSIQCLEDRLDHTTKYSLEWFELKRVIYRRSNKDPKLKTVKLKRRKSNGVEELMKENSSPKVVGTRDKKDAVRHQSRRKTLERPDSTSSSSRSHSEDADLDPPDVSDEHVLSSLSISASSSAPNANLQPEPREKADTDLSISVIDHNSRRSDELGSDLVVANYEIKQDPNAIQKIQRLQDFLERVPKYSRRRRSSV</sequence>
<evidence type="ECO:0000256" key="1">
    <source>
        <dbReference type="SAM" id="MobiDB-lite"/>
    </source>
</evidence>
<feature type="region of interest" description="Disordered" evidence="1">
    <location>
        <begin position="263"/>
        <end position="359"/>
    </location>
</feature>
<feature type="compositionally biased region" description="Low complexity" evidence="1">
    <location>
        <begin position="326"/>
        <end position="337"/>
    </location>
</feature>
<keyword evidence="3" id="KW-1185">Reference proteome</keyword>
<feature type="compositionally biased region" description="Basic and acidic residues" evidence="1">
    <location>
        <begin position="279"/>
        <end position="300"/>
    </location>
</feature>
<gene>
    <name evidence="2" type="ORF">QTG54_001942</name>
</gene>
<name>A0AAD8YM12_9STRA</name>
<evidence type="ECO:0000313" key="2">
    <source>
        <dbReference type="EMBL" id="KAK1747979.1"/>
    </source>
</evidence>
<protein>
    <submittedName>
        <fullName evidence="2">Uncharacterized protein</fullName>
    </submittedName>
</protein>
<organism evidence="2 3">
    <name type="scientific">Skeletonema marinoi</name>
    <dbReference type="NCBI Taxonomy" id="267567"/>
    <lineage>
        <taxon>Eukaryota</taxon>
        <taxon>Sar</taxon>
        <taxon>Stramenopiles</taxon>
        <taxon>Ochrophyta</taxon>
        <taxon>Bacillariophyta</taxon>
        <taxon>Coscinodiscophyceae</taxon>
        <taxon>Thalassiosirophycidae</taxon>
        <taxon>Thalassiosirales</taxon>
        <taxon>Skeletonemataceae</taxon>
        <taxon>Skeletonema</taxon>
        <taxon>Skeletonema marinoi-dohrnii complex</taxon>
    </lineage>
</organism>
<evidence type="ECO:0000313" key="3">
    <source>
        <dbReference type="Proteomes" id="UP001224775"/>
    </source>
</evidence>
<reference evidence="2" key="1">
    <citation type="submission" date="2023-06" db="EMBL/GenBank/DDBJ databases">
        <title>Survivors Of The Sea: Transcriptome response of Skeletonema marinoi to long-term dormancy.</title>
        <authorList>
            <person name="Pinder M.I.M."/>
            <person name="Kourtchenko O."/>
            <person name="Robertson E.K."/>
            <person name="Larsson T."/>
            <person name="Maumus F."/>
            <person name="Osuna-Cruz C.M."/>
            <person name="Vancaester E."/>
            <person name="Stenow R."/>
            <person name="Vandepoele K."/>
            <person name="Ploug H."/>
            <person name="Bruchert V."/>
            <person name="Godhe A."/>
            <person name="Topel M."/>
        </authorList>
    </citation>
    <scope>NUCLEOTIDE SEQUENCE</scope>
    <source>
        <strain evidence="2">R05AC</strain>
    </source>
</reference>